<evidence type="ECO:0000256" key="2">
    <source>
        <dbReference type="SAM" id="Phobius"/>
    </source>
</evidence>
<proteinExistence type="predicted"/>
<evidence type="ECO:0000313" key="6">
    <source>
        <dbReference type="Proteomes" id="UP000639772"/>
    </source>
</evidence>
<comment type="caution">
    <text evidence="4">The sequence shown here is derived from an EMBL/GenBank/DDBJ whole genome shotgun (WGS) entry which is preliminary data.</text>
</comment>
<keyword evidence="2" id="KW-1133">Transmembrane helix</keyword>
<gene>
    <name evidence="3" type="ORF">HPP92_029055</name>
    <name evidence="4" type="ORF">HPP92_029066</name>
</gene>
<dbReference type="EMBL" id="JADCNM010000627">
    <property type="protein sequence ID" value="KAG0445998.1"/>
    <property type="molecule type" value="Genomic_DNA"/>
</dbReference>
<dbReference type="Proteomes" id="UP000636800">
    <property type="component" value="Unassembled WGS sequence"/>
</dbReference>
<sequence>KMKSGMPLWGRRAPAEPAGPSTSRSQPKSGFDGRRGVEEVRAFGSLRGGGGWRVREVMDEEIVSLSFSDLQLVGGMSVEVLFESSNQKEKKPAQFKEELGLINAYGGVELVFAESLTDLLASNASRPRSTLALSLPSATSIQARPALSFPREASLFTASRRLKVDMLGIYLTCCLPPSQTPLDALQNYPICKWSAKLPLIVPTSPITASSLPIFNSALQCFSIVAHMVIEQVVLSIVSFTPLLLSFFRIWYRRQEELFRVNRCRKSHVLLLICFTVTMLALFSNHQTEDPAIIALLLEKTNHLAEAMIGSWRSTCKPFQHGKEAHPSHLVGIWELNEQAKEAFSIMFDNAAMRATF</sequence>
<feature type="transmembrane region" description="Helical" evidence="2">
    <location>
        <begin position="268"/>
        <end position="285"/>
    </location>
</feature>
<evidence type="ECO:0000313" key="5">
    <source>
        <dbReference type="Proteomes" id="UP000636800"/>
    </source>
</evidence>
<reference evidence="5 6" key="1">
    <citation type="journal article" date="2020" name="Nat. Food">
        <title>A phased Vanilla planifolia genome enables genetic improvement of flavour and production.</title>
        <authorList>
            <person name="Hasing T."/>
            <person name="Tang H."/>
            <person name="Brym M."/>
            <person name="Khazi F."/>
            <person name="Huang T."/>
            <person name="Chambers A.H."/>
        </authorList>
    </citation>
    <scope>NUCLEOTIDE SEQUENCE [LARGE SCALE GENOMIC DNA]</scope>
    <source>
        <tissue evidence="4">Leaf</tissue>
    </source>
</reference>
<feature type="region of interest" description="Disordered" evidence="1">
    <location>
        <begin position="1"/>
        <end position="34"/>
    </location>
</feature>
<dbReference type="AlphaFoldDB" id="A0A835P6V3"/>
<keyword evidence="2" id="KW-0472">Membrane</keyword>
<evidence type="ECO:0000256" key="1">
    <source>
        <dbReference type="SAM" id="MobiDB-lite"/>
    </source>
</evidence>
<accession>A0A835P6V3</accession>
<dbReference type="Proteomes" id="UP000639772">
    <property type="component" value="Unassembled WGS sequence"/>
</dbReference>
<feature type="non-terminal residue" evidence="4">
    <location>
        <position position="356"/>
    </location>
</feature>
<evidence type="ECO:0000313" key="4">
    <source>
        <dbReference type="EMBL" id="KAG0445998.1"/>
    </source>
</evidence>
<dbReference type="EMBL" id="JADCNL010000626">
    <property type="protein sequence ID" value="KAG0445991.1"/>
    <property type="molecule type" value="Genomic_DNA"/>
</dbReference>
<keyword evidence="5" id="KW-1185">Reference proteome</keyword>
<organism evidence="4 6">
    <name type="scientific">Vanilla planifolia</name>
    <name type="common">Vanilla</name>
    <dbReference type="NCBI Taxonomy" id="51239"/>
    <lineage>
        <taxon>Eukaryota</taxon>
        <taxon>Viridiplantae</taxon>
        <taxon>Streptophyta</taxon>
        <taxon>Embryophyta</taxon>
        <taxon>Tracheophyta</taxon>
        <taxon>Spermatophyta</taxon>
        <taxon>Magnoliopsida</taxon>
        <taxon>Liliopsida</taxon>
        <taxon>Asparagales</taxon>
        <taxon>Orchidaceae</taxon>
        <taxon>Vanilloideae</taxon>
        <taxon>Vanilleae</taxon>
        <taxon>Vanilla</taxon>
    </lineage>
</organism>
<keyword evidence="2" id="KW-0812">Transmembrane</keyword>
<feature type="transmembrane region" description="Helical" evidence="2">
    <location>
        <begin position="223"/>
        <end position="247"/>
    </location>
</feature>
<evidence type="ECO:0000313" key="3">
    <source>
        <dbReference type="EMBL" id="KAG0445991.1"/>
    </source>
</evidence>
<protein>
    <submittedName>
        <fullName evidence="4">Uncharacterized protein</fullName>
    </submittedName>
</protein>
<name>A0A835P6V3_VANPL</name>